<dbReference type="InterPro" id="IPR029039">
    <property type="entry name" value="Flavoprotein-like_sf"/>
</dbReference>
<feature type="domain" description="Flavodoxin-like fold" evidence="2">
    <location>
        <begin position="1"/>
        <end position="168"/>
    </location>
</feature>
<dbReference type="GO" id="GO:0003955">
    <property type="term" value="F:NAD(P)H dehydrogenase (quinone) activity"/>
    <property type="evidence" value="ECO:0007669"/>
    <property type="project" value="TreeGrafter"/>
</dbReference>
<protein>
    <submittedName>
        <fullName evidence="3">General stress protein</fullName>
    </submittedName>
</protein>
<dbReference type="Pfam" id="PF02525">
    <property type="entry name" value="Flavodoxin_2"/>
    <property type="match status" value="1"/>
</dbReference>
<evidence type="ECO:0000313" key="3">
    <source>
        <dbReference type="EMBL" id="KOO42745.1"/>
    </source>
</evidence>
<accession>A0A0M0KV92</accession>
<gene>
    <name evidence="3" type="ORF">AMD01_16490</name>
</gene>
<keyword evidence="4" id="KW-1185">Reference proteome</keyword>
<evidence type="ECO:0000259" key="2">
    <source>
        <dbReference type="Pfam" id="PF02525"/>
    </source>
</evidence>
<organism evidence="3 4">
    <name type="scientific">Priestia koreensis</name>
    <dbReference type="NCBI Taxonomy" id="284581"/>
    <lineage>
        <taxon>Bacteria</taxon>
        <taxon>Bacillati</taxon>
        <taxon>Bacillota</taxon>
        <taxon>Bacilli</taxon>
        <taxon>Bacillales</taxon>
        <taxon>Bacillaceae</taxon>
        <taxon>Priestia</taxon>
    </lineage>
</organism>
<dbReference type="AlphaFoldDB" id="A0A0M0KV92"/>
<proteinExistence type="predicted"/>
<dbReference type="PANTHER" id="PTHR47307">
    <property type="entry name" value="GLUTATHIONE-REGULATED POTASSIUM-EFFLUX SYSTEM ANCILLARY PROTEIN KEFG"/>
    <property type="match status" value="1"/>
</dbReference>
<dbReference type="PATRIC" id="fig|284581.3.peg.2800"/>
<dbReference type="Proteomes" id="UP000037558">
    <property type="component" value="Unassembled WGS sequence"/>
</dbReference>
<sequence>MKTLINVFHPNLSDSNVNKEWVARLEQEDVTINRIYEKYPDWQIDVEREQALLLAHDRIVFQFPFYWYSTPPLMKKWLDDVLTFGWAYGTGGTKLKGKEMVLAISVGGPQKSYRAGGYNTYTISELTRPMQQTANLTGMAFLTHYVQYGSVVVGKDEIAASAERYVKHILNPELNPEVELKRILSEMAEQDVSL</sequence>
<dbReference type="Gene3D" id="3.40.50.360">
    <property type="match status" value="1"/>
</dbReference>
<dbReference type="InterPro" id="IPR046980">
    <property type="entry name" value="KefG/KefF"/>
</dbReference>
<dbReference type="STRING" id="284581.AMD01_16490"/>
<keyword evidence="1" id="KW-0560">Oxidoreductase</keyword>
<dbReference type="PANTHER" id="PTHR47307:SF1">
    <property type="entry name" value="GLUTATHIONE-REGULATED POTASSIUM-EFFLUX SYSTEM ANCILLARY PROTEIN KEFG"/>
    <property type="match status" value="1"/>
</dbReference>
<reference evidence="4" key="1">
    <citation type="submission" date="2015-08" db="EMBL/GenBank/DDBJ databases">
        <title>Fjat-14210 dsm16467.</title>
        <authorList>
            <person name="Liu B."/>
            <person name="Wang J."/>
            <person name="Zhu Y."/>
            <person name="Liu G."/>
            <person name="Chen Q."/>
            <person name="Chen Z."/>
            <person name="Lan J."/>
            <person name="Che J."/>
            <person name="Ge C."/>
            <person name="Shi H."/>
            <person name="Pan Z."/>
            <person name="Liu X."/>
        </authorList>
    </citation>
    <scope>NUCLEOTIDE SEQUENCE [LARGE SCALE GENOMIC DNA]</scope>
    <source>
        <strain evidence="4">DSM 16467</strain>
    </source>
</reference>
<evidence type="ECO:0000313" key="4">
    <source>
        <dbReference type="Proteomes" id="UP000037558"/>
    </source>
</evidence>
<dbReference type="EMBL" id="LILC01000023">
    <property type="protein sequence ID" value="KOO42745.1"/>
    <property type="molecule type" value="Genomic_DNA"/>
</dbReference>
<dbReference type="InterPro" id="IPR003680">
    <property type="entry name" value="Flavodoxin_fold"/>
</dbReference>
<evidence type="ECO:0000256" key="1">
    <source>
        <dbReference type="ARBA" id="ARBA00023002"/>
    </source>
</evidence>
<dbReference type="OrthoDB" id="9798454at2"/>
<dbReference type="RefSeq" id="WP_053402541.1">
    <property type="nucleotide sequence ID" value="NZ_JAMAUM010000010.1"/>
</dbReference>
<name>A0A0M0KV92_9BACI</name>
<dbReference type="GO" id="GO:0010181">
    <property type="term" value="F:FMN binding"/>
    <property type="evidence" value="ECO:0007669"/>
    <property type="project" value="TreeGrafter"/>
</dbReference>
<dbReference type="SUPFAM" id="SSF52218">
    <property type="entry name" value="Flavoproteins"/>
    <property type="match status" value="1"/>
</dbReference>
<comment type="caution">
    <text evidence="3">The sequence shown here is derived from an EMBL/GenBank/DDBJ whole genome shotgun (WGS) entry which is preliminary data.</text>
</comment>
<dbReference type="GO" id="GO:0009055">
    <property type="term" value="F:electron transfer activity"/>
    <property type="evidence" value="ECO:0007669"/>
    <property type="project" value="TreeGrafter"/>
</dbReference>